<dbReference type="eggNOG" id="ENOG502RCHX">
    <property type="taxonomic scope" value="Eukaryota"/>
</dbReference>
<dbReference type="GO" id="GO:0042918">
    <property type="term" value="P:alkanesulfonate transmembrane transport"/>
    <property type="evidence" value="ECO:0007669"/>
    <property type="project" value="TreeGrafter"/>
</dbReference>
<dbReference type="SUPFAM" id="SSF53850">
    <property type="entry name" value="Periplasmic binding protein-like II"/>
    <property type="match status" value="1"/>
</dbReference>
<accession>R7RYQ0</accession>
<dbReference type="RefSeq" id="XP_007310574.1">
    <property type="nucleotide sequence ID" value="XM_007310512.1"/>
</dbReference>
<protein>
    <recommendedName>
        <fullName evidence="4">SsuA/THI5-like domain-containing protein</fullName>
    </recommendedName>
</protein>
<evidence type="ECO:0000259" key="4">
    <source>
        <dbReference type="Pfam" id="PF09084"/>
    </source>
</evidence>
<evidence type="ECO:0000313" key="6">
    <source>
        <dbReference type="Proteomes" id="UP000053927"/>
    </source>
</evidence>
<dbReference type="GeneID" id="18802175"/>
<feature type="domain" description="SsuA/THI5-like" evidence="4">
    <location>
        <begin position="26"/>
        <end position="139"/>
    </location>
</feature>
<evidence type="ECO:0000313" key="5">
    <source>
        <dbReference type="EMBL" id="EIM80454.1"/>
    </source>
</evidence>
<evidence type="ECO:0000256" key="2">
    <source>
        <dbReference type="ARBA" id="ARBA00010742"/>
    </source>
</evidence>
<reference evidence="6" key="1">
    <citation type="journal article" date="2012" name="Science">
        <title>The Paleozoic origin of enzymatic lignin decomposition reconstructed from 31 fungal genomes.</title>
        <authorList>
            <person name="Floudas D."/>
            <person name="Binder M."/>
            <person name="Riley R."/>
            <person name="Barry K."/>
            <person name="Blanchette R.A."/>
            <person name="Henrissat B."/>
            <person name="Martinez A.T."/>
            <person name="Otillar R."/>
            <person name="Spatafora J.W."/>
            <person name="Yadav J.S."/>
            <person name="Aerts A."/>
            <person name="Benoit I."/>
            <person name="Boyd A."/>
            <person name="Carlson A."/>
            <person name="Copeland A."/>
            <person name="Coutinho P.M."/>
            <person name="de Vries R.P."/>
            <person name="Ferreira P."/>
            <person name="Findley K."/>
            <person name="Foster B."/>
            <person name="Gaskell J."/>
            <person name="Glotzer D."/>
            <person name="Gorecki P."/>
            <person name="Heitman J."/>
            <person name="Hesse C."/>
            <person name="Hori C."/>
            <person name="Igarashi K."/>
            <person name="Jurgens J.A."/>
            <person name="Kallen N."/>
            <person name="Kersten P."/>
            <person name="Kohler A."/>
            <person name="Kuees U."/>
            <person name="Kumar T.K.A."/>
            <person name="Kuo A."/>
            <person name="LaButti K."/>
            <person name="Larrondo L.F."/>
            <person name="Lindquist E."/>
            <person name="Ling A."/>
            <person name="Lombard V."/>
            <person name="Lucas S."/>
            <person name="Lundell T."/>
            <person name="Martin R."/>
            <person name="McLaughlin D.J."/>
            <person name="Morgenstern I."/>
            <person name="Morin E."/>
            <person name="Murat C."/>
            <person name="Nagy L.G."/>
            <person name="Nolan M."/>
            <person name="Ohm R.A."/>
            <person name="Patyshakuliyeva A."/>
            <person name="Rokas A."/>
            <person name="Ruiz-Duenas F.J."/>
            <person name="Sabat G."/>
            <person name="Salamov A."/>
            <person name="Samejima M."/>
            <person name="Schmutz J."/>
            <person name="Slot J.C."/>
            <person name="St John F."/>
            <person name="Stenlid J."/>
            <person name="Sun H."/>
            <person name="Sun S."/>
            <person name="Syed K."/>
            <person name="Tsang A."/>
            <person name="Wiebenga A."/>
            <person name="Young D."/>
            <person name="Pisabarro A."/>
            <person name="Eastwood D.C."/>
            <person name="Martin F."/>
            <person name="Cullen D."/>
            <person name="Grigoriev I.V."/>
            <person name="Hibbett D.S."/>
        </authorList>
    </citation>
    <scope>NUCLEOTIDE SEQUENCE [LARGE SCALE GENOMIC DNA]</scope>
    <source>
        <strain evidence="6">FP-91666</strain>
    </source>
</reference>
<comment type="subcellular location">
    <subcellularLocation>
        <location evidence="1">Periplasm</location>
    </subcellularLocation>
</comment>
<dbReference type="GO" id="GO:0042597">
    <property type="term" value="C:periplasmic space"/>
    <property type="evidence" value="ECO:0007669"/>
    <property type="project" value="UniProtKB-SubCell"/>
</dbReference>
<dbReference type="AlphaFoldDB" id="R7RYQ0"/>
<comment type="similarity">
    <text evidence="2">Belongs to the bacterial solute-binding protein SsuA/TauA family.</text>
</comment>
<evidence type="ECO:0000256" key="1">
    <source>
        <dbReference type="ARBA" id="ARBA00004418"/>
    </source>
</evidence>
<keyword evidence="6" id="KW-1185">Reference proteome</keyword>
<dbReference type="Gene3D" id="3.40.190.10">
    <property type="entry name" value="Periplasmic binding protein-like II"/>
    <property type="match status" value="1"/>
</dbReference>
<gene>
    <name evidence="5" type="ORF">STEHIDRAFT_162868</name>
</gene>
<proteinExistence type="inferred from homology"/>
<dbReference type="Pfam" id="PF09084">
    <property type="entry name" value="NMT1"/>
    <property type="match status" value="1"/>
</dbReference>
<dbReference type="PANTHER" id="PTHR30024">
    <property type="entry name" value="ALIPHATIC SULFONATES-BINDING PROTEIN-RELATED"/>
    <property type="match status" value="1"/>
</dbReference>
<dbReference type="KEGG" id="shs:STEHIDRAFT_162868"/>
<dbReference type="OrthoDB" id="3471445at2759"/>
<evidence type="ECO:0000256" key="3">
    <source>
        <dbReference type="ARBA" id="ARBA00022729"/>
    </source>
</evidence>
<dbReference type="OMA" id="DYYFMTV"/>
<dbReference type="EMBL" id="JH687398">
    <property type="protein sequence ID" value="EIM80454.1"/>
    <property type="molecule type" value="Genomic_DNA"/>
</dbReference>
<keyword evidence="3" id="KW-0732">Signal</keyword>
<name>R7RYQ0_STEHR</name>
<sequence length="345" mass="36161">MSLPSYRMFLDTLDEFIFGGFVRTATFSVAAQLGFFTDQGLNVTFSPIPNSTFGIANLLAGGYDMAAVTADNIYNVRFNENQSVSIIGQLDQGAGLAIASIPSIDSIEDFRGKALLVDSPASGYSFALRKILSLFGLAFGVDYAFQTVGGTPTRFADLLNGSLANGSSTFGTVLTYPFTVEAVNLPTPLPILANITDFISPLLDEVFVATDANIESATANTTSPLIRAMAALLSANAFLASNANCSISAIAADLNMSLPLGQEQYITATTPGTGETSSDNFEVSRLALLNGIDLRAQVADGFAGAGPDFDFADAIIPGPGKIIDDRVRDAALEILKPGPSVCPLY</sequence>
<dbReference type="PANTHER" id="PTHR30024:SF47">
    <property type="entry name" value="TAURINE-BINDING PERIPLASMIC PROTEIN"/>
    <property type="match status" value="1"/>
</dbReference>
<dbReference type="InterPro" id="IPR015168">
    <property type="entry name" value="SsuA/THI5"/>
</dbReference>
<organism evidence="5 6">
    <name type="scientific">Stereum hirsutum (strain FP-91666)</name>
    <name type="common">White-rot fungus</name>
    <dbReference type="NCBI Taxonomy" id="721885"/>
    <lineage>
        <taxon>Eukaryota</taxon>
        <taxon>Fungi</taxon>
        <taxon>Dikarya</taxon>
        <taxon>Basidiomycota</taxon>
        <taxon>Agaricomycotina</taxon>
        <taxon>Agaricomycetes</taxon>
        <taxon>Russulales</taxon>
        <taxon>Stereaceae</taxon>
        <taxon>Stereum</taxon>
    </lineage>
</organism>
<dbReference type="Proteomes" id="UP000053927">
    <property type="component" value="Unassembled WGS sequence"/>
</dbReference>